<reference evidence="2" key="1">
    <citation type="journal article" date="2023" name="Mol. Phylogenet. Evol.">
        <title>Genome-scale phylogeny and comparative genomics of the fungal order Sordariales.</title>
        <authorList>
            <person name="Hensen N."/>
            <person name="Bonometti L."/>
            <person name="Westerberg I."/>
            <person name="Brannstrom I.O."/>
            <person name="Guillou S."/>
            <person name="Cros-Aarteil S."/>
            <person name="Calhoun S."/>
            <person name="Haridas S."/>
            <person name="Kuo A."/>
            <person name="Mondo S."/>
            <person name="Pangilinan J."/>
            <person name="Riley R."/>
            <person name="LaButti K."/>
            <person name="Andreopoulos B."/>
            <person name="Lipzen A."/>
            <person name="Chen C."/>
            <person name="Yan M."/>
            <person name="Daum C."/>
            <person name="Ng V."/>
            <person name="Clum A."/>
            <person name="Steindorff A."/>
            <person name="Ohm R.A."/>
            <person name="Martin F."/>
            <person name="Silar P."/>
            <person name="Natvig D.O."/>
            <person name="Lalanne C."/>
            <person name="Gautier V."/>
            <person name="Ament-Velasquez S.L."/>
            <person name="Kruys A."/>
            <person name="Hutchinson M.I."/>
            <person name="Powell A.J."/>
            <person name="Barry K."/>
            <person name="Miller A.N."/>
            <person name="Grigoriev I.V."/>
            <person name="Debuchy R."/>
            <person name="Gladieux P."/>
            <person name="Hiltunen Thoren M."/>
            <person name="Johannesson H."/>
        </authorList>
    </citation>
    <scope>NUCLEOTIDE SEQUENCE</scope>
    <source>
        <strain evidence="2">CBS 103.79</strain>
    </source>
</reference>
<dbReference type="InterPro" id="IPR051678">
    <property type="entry name" value="AGP_Transferase"/>
</dbReference>
<sequence length="332" mass="37204">MKQILLNNGLGTLRACRRLGNGAYGTTYEVTVEEPDKPQLIVQLRFHGNVASMNALQEYIRAWAPRGLPVPRSFPALSWGDRGDGLQLQVTEFVPGTMADDLFKRVSIEDRALIVRQMARAFAALWELPVVRADAAIGDAVGPETQDGVGGPFNSVSSFLRAWILHRLAKLDAQNGIDEYKALLLPSIRSFVQDKLDSRLAQAVDKVPVVLMHSDLGLHNVLLSKSPPSPRASPFLCAVPRLVEPMLRQGSDGEETNRLREVFGNEIPLWKHEAERPESQAFLEWFEFGLCLKANAYMKFDESPEERMAFWRQNILVVERFLGRWGQDGPSL</sequence>
<evidence type="ECO:0000259" key="1">
    <source>
        <dbReference type="Pfam" id="PF01636"/>
    </source>
</evidence>
<dbReference type="InterPro" id="IPR002575">
    <property type="entry name" value="Aminoglycoside_PTrfase"/>
</dbReference>
<dbReference type="Proteomes" id="UP001303889">
    <property type="component" value="Unassembled WGS sequence"/>
</dbReference>
<evidence type="ECO:0000313" key="3">
    <source>
        <dbReference type="Proteomes" id="UP001303889"/>
    </source>
</evidence>
<protein>
    <recommendedName>
        <fullName evidence="1">Aminoglycoside phosphotransferase domain-containing protein</fullName>
    </recommendedName>
</protein>
<dbReference type="PANTHER" id="PTHR21310">
    <property type="entry name" value="AMINOGLYCOSIDE PHOSPHOTRANSFERASE-RELATED-RELATED"/>
    <property type="match status" value="1"/>
</dbReference>
<name>A0AAN6MDD4_9PEZI</name>
<dbReference type="SUPFAM" id="SSF56112">
    <property type="entry name" value="Protein kinase-like (PK-like)"/>
    <property type="match status" value="1"/>
</dbReference>
<dbReference type="Gene3D" id="3.30.200.150">
    <property type="match status" value="1"/>
</dbReference>
<dbReference type="InterPro" id="IPR011009">
    <property type="entry name" value="Kinase-like_dom_sf"/>
</dbReference>
<accession>A0AAN6MDD4</accession>
<keyword evidence="3" id="KW-1185">Reference proteome</keyword>
<reference evidence="2" key="2">
    <citation type="submission" date="2023-05" db="EMBL/GenBank/DDBJ databases">
        <authorList>
            <consortium name="Lawrence Berkeley National Laboratory"/>
            <person name="Steindorff A."/>
            <person name="Hensen N."/>
            <person name="Bonometti L."/>
            <person name="Westerberg I."/>
            <person name="Brannstrom I.O."/>
            <person name="Guillou S."/>
            <person name="Cros-Aarteil S."/>
            <person name="Calhoun S."/>
            <person name="Haridas S."/>
            <person name="Kuo A."/>
            <person name="Mondo S."/>
            <person name="Pangilinan J."/>
            <person name="Riley R."/>
            <person name="Labutti K."/>
            <person name="Andreopoulos B."/>
            <person name="Lipzen A."/>
            <person name="Chen C."/>
            <person name="Yanf M."/>
            <person name="Daum C."/>
            <person name="Ng V."/>
            <person name="Clum A."/>
            <person name="Ohm R."/>
            <person name="Martin F."/>
            <person name="Silar P."/>
            <person name="Natvig D."/>
            <person name="Lalanne C."/>
            <person name="Gautier V."/>
            <person name="Ament-Velasquez S.L."/>
            <person name="Kruys A."/>
            <person name="Hutchinson M.I."/>
            <person name="Powell A.J."/>
            <person name="Barry K."/>
            <person name="Miller A.N."/>
            <person name="Grigoriev I.V."/>
            <person name="Debuchy R."/>
            <person name="Gladieux P."/>
            <person name="Thoren M.H."/>
            <person name="Johannesson H."/>
        </authorList>
    </citation>
    <scope>NUCLEOTIDE SEQUENCE</scope>
    <source>
        <strain evidence="2">CBS 103.79</strain>
    </source>
</reference>
<organism evidence="2 3">
    <name type="scientific">Staphylotrichum tortipilum</name>
    <dbReference type="NCBI Taxonomy" id="2831512"/>
    <lineage>
        <taxon>Eukaryota</taxon>
        <taxon>Fungi</taxon>
        <taxon>Dikarya</taxon>
        <taxon>Ascomycota</taxon>
        <taxon>Pezizomycotina</taxon>
        <taxon>Sordariomycetes</taxon>
        <taxon>Sordariomycetidae</taxon>
        <taxon>Sordariales</taxon>
        <taxon>Chaetomiaceae</taxon>
        <taxon>Staphylotrichum</taxon>
    </lineage>
</organism>
<comment type="caution">
    <text evidence="2">The sequence shown here is derived from an EMBL/GenBank/DDBJ whole genome shotgun (WGS) entry which is preliminary data.</text>
</comment>
<evidence type="ECO:0000313" key="2">
    <source>
        <dbReference type="EMBL" id="KAK3898404.1"/>
    </source>
</evidence>
<dbReference type="AlphaFoldDB" id="A0AAN6MDD4"/>
<proteinExistence type="predicted"/>
<dbReference type="Pfam" id="PF01636">
    <property type="entry name" value="APH"/>
    <property type="match status" value="1"/>
</dbReference>
<gene>
    <name evidence="2" type="ORF">C8A05DRAFT_47272</name>
</gene>
<dbReference type="Gene3D" id="3.90.1200.10">
    <property type="match status" value="1"/>
</dbReference>
<dbReference type="EMBL" id="MU855942">
    <property type="protein sequence ID" value="KAK3898404.1"/>
    <property type="molecule type" value="Genomic_DNA"/>
</dbReference>
<dbReference type="PANTHER" id="PTHR21310:SF15">
    <property type="entry name" value="AMINOGLYCOSIDE PHOSPHOTRANSFERASE DOMAIN-CONTAINING PROTEIN"/>
    <property type="match status" value="1"/>
</dbReference>
<feature type="domain" description="Aminoglycoside phosphotransferase" evidence="1">
    <location>
        <begin position="16"/>
        <end position="224"/>
    </location>
</feature>